<dbReference type="Proteomes" id="UP000239724">
    <property type="component" value="Unassembled WGS sequence"/>
</dbReference>
<accession>A0A2S6N8B4</accession>
<dbReference type="InterPro" id="IPR023606">
    <property type="entry name" value="CoA-Trfase_III_dom_1_sf"/>
</dbReference>
<dbReference type="AlphaFoldDB" id="A0A2S6N8B4"/>
<dbReference type="Gene3D" id="3.40.50.10540">
    <property type="entry name" value="Crotonobetainyl-coa:carnitine coa-transferase, domain 1"/>
    <property type="match status" value="1"/>
</dbReference>
<name>A0A2S6N8B4_RHOGL</name>
<reference evidence="2 3" key="1">
    <citation type="journal article" date="2018" name="Arch. Microbiol.">
        <title>New insights into the metabolic potential of the phototrophic purple bacterium Rhodopila globiformis DSM 161(T) from its draft genome sequence and evidence for a vanadium-dependent nitrogenase.</title>
        <authorList>
            <person name="Imhoff J.F."/>
            <person name="Rahn T."/>
            <person name="Kunzel S."/>
            <person name="Neulinger S.C."/>
        </authorList>
    </citation>
    <scope>NUCLEOTIDE SEQUENCE [LARGE SCALE GENOMIC DNA]</scope>
    <source>
        <strain evidence="2 3">DSM 161</strain>
    </source>
</reference>
<dbReference type="PANTHER" id="PTHR48207">
    <property type="entry name" value="SUCCINATE--HYDROXYMETHYLGLUTARATE COA-TRANSFERASE"/>
    <property type="match status" value="1"/>
</dbReference>
<sequence>MTTPLAGLTVLDFGQVYQGPYATLLMAKAGADVIKIEPPEGEPLRRRAIAAGGETTLPMAMLNANKRAVTLNLKSGAGKDLLKRMVARADVLLENFAPGTLDSLGVGYDVLRAVNPRLVYATGTGFGISGPDRDNLAMDFTIQAASGIMSVTGDPDGPPMKAGPALVDFMGGIHLYAAVMTALLQRTATGEGQLVEVAMQEVVYPTLASSYDYHLRTGQAPPRAGNRQAGLASAPYNAFQTRDGWVAIHVLTEAHWQNLLRAMGRTDLLDDPRFASNPARTANMAATEALVTAWTLGLSRQEVVAAAKRHRIPAAPVRNAVEVMNDPHMHQRGMLERIDHPALGPIIVPNSPLRLHGADRVVPVPSPSLGQHNQEVYGDWLGLGAEGVAALRQAGAI</sequence>
<dbReference type="InterPro" id="IPR044855">
    <property type="entry name" value="CoA-Trfase_III_dom3_sf"/>
</dbReference>
<evidence type="ECO:0000313" key="2">
    <source>
        <dbReference type="EMBL" id="PPQ30848.1"/>
    </source>
</evidence>
<dbReference type="GO" id="GO:0008410">
    <property type="term" value="F:CoA-transferase activity"/>
    <property type="evidence" value="ECO:0007669"/>
    <property type="project" value="TreeGrafter"/>
</dbReference>
<gene>
    <name evidence="2" type="ORF">CCS01_18455</name>
</gene>
<keyword evidence="3" id="KW-1185">Reference proteome</keyword>
<dbReference type="Gene3D" id="3.30.1540.10">
    <property type="entry name" value="formyl-coa transferase, domain 3"/>
    <property type="match status" value="1"/>
</dbReference>
<dbReference type="EMBL" id="NHRY01000203">
    <property type="protein sequence ID" value="PPQ30848.1"/>
    <property type="molecule type" value="Genomic_DNA"/>
</dbReference>
<protein>
    <submittedName>
        <fullName evidence="2">CoA transferase</fullName>
    </submittedName>
</protein>
<comment type="caution">
    <text evidence="2">The sequence shown here is derived from an EMBL/GenBank/DDBJ whole genome shotgun (WGS) entry which is preliminary data.</text>
</comment>
<dbReference type="PANTHER" id="PTHR48207:SF3">
    <property type="entry name" value="SUCCINATE--HYDROXYMETHYLGLUTARATE COA-TRANSFERASE"/>
    <property type="match status" value="1"/>
</dbReference>
<keyword evidence="1 2" id="KW-0808">Transferase</keyword>
<evidence type="ECO:0000256" key="1">
    <source>
        <dbReference type="ARBA" id="ARBA00022679"/>
    </source>
</evidence>
<dbReference type="RefSeq" id="WP_104520292.1">
    <property type="nucleotide sequence ID" value="NZ_NHRY01000203.1"/>
</dbReference>
<dbReference type="Pfam" id="PF02515">
    <property type="entry name" value="CoA_transf_3"/>
    <property type="match status" value="1"/>
</dbReference>
<organism evidence="2 3">
    <name type="scientific">Rhodopila globiformis</name>
    <name type="common">Rhodopseudomonas globiformis</name>
    <dbReference type="NCBI Taxonomy" id="1071"/>
    <lineage>
        <taxon>Bacteria</taxon>
        <taxon>Pseudomonadati</taxon>
        <taxon>Pseudomonadota</taxon>
        <taxon>Alphaproteobacteria</taxon>
        <taxon>Acetobacterales</taxon>
        <taxon>Acetobacteraceae</taxon>
        <taxon>Rhodopila</taxon>
    </lineage>
</organism>
<dbReference type="InterPro" id="IPR050483">
    <property type="entry name" value="CoA-transferase_III_domain"/>
</dbReference>
<dbReference type="InterPro" id="IPR003673">
    <property type="entry name" value="CoA-Trfase_fam_III"/>
</dbReference>
<evidence type="ECO:0000313" key="3">
    <source>
        <dbReference type="Proteomes" id="UP000239724"/>
    </source>
</evidence>
<proteinExistence type="predicted"/>
<dbReference type="OrthoDB" id="7457784at2"/>
<dbReference type="SUPFAM" id="SSF89796">
    <property type="entry name" value="CoA-transferase family III (CaiB/BaiF)"/>
    <property type="match status" value="1"/>
</dbReference>